<reference evidence="12" key="1">
    <citation type="submission" date="2023-01" db="EMBL/GenBank/DDBJ databases">
        <title>The growth and conidiation of Purpureocillium lavendulum are regulated by nitrogen source and histone H3K14 acetylation.</title>
        <authorList>
            <person name="Tang P."/>
            <person name="Han J."/>
            <person name="Zhang C."/>
            <person name="Tang P."/>
            <person name="Qi F."/>
            <person name="Zhang K."/>
            <person name="Liang L."/>
        </authorList>
    </citation>
    <scope>NUCLEOTIDE SEQUENCE</scope>
    <source>
        <strain evidence="12">YMF1.00683</strain>
    </source>
</reference>
<dbReference type="EMBL" id="JAQHRD010000005">
    <property type="protein sequence ID" value="KAJ6440253.1"/>
    <property type="molecule type" value="Genomic_DNA"/>
</dbReference>
<dbReference type="Proteomes" id="UP001163105">
    <property type="component" value="Unassembled WGS sequence"/>
</dbReference>
<feature type="domain" description="CFEM" evidence="11">
    <location>
        <begin position="3"/>
        <end position="116"/>
    </location>
</feature>
<evidence type="ECO:0000256" key="4">
    <source>
        <dbReference type="ARBA" id="ARBA00022525"/>
    </source>
</evidence>
<protein>
    <submittedName>
        <fullName evidence="12">CFEM domain-containing protein</fullName>
    </submittedName>
</protein>
<comment type="caution">
    <text evidence="12">The sequence shown here is derived from an EMBL/GenBank/DDBJ whole genome shotgun (WGS) entry which is preliminary data.</text>
</comment>
<evidence type="ECO:0000313" key="12">
    <source>
        <dbReference type="EMBL" id="KAJ6440253.1"/>
    </source>
</evidence>
<feature type="disulfide bond" evidence="9">
    <location>
        <begin position="45"/>
        <end position="52"/>
    </location>
</feature>
<keyword evidence="6 10" id="KW-0732">Signal</keyword>
<evidence type="ECO:0000256" key="6">
    <source>
        <dbReference type="ARBA" id="ARBA00022729"/>
    </source>
</evidence>
<feature type="chain" id="PRO_5044250830" evidence="10">
    <location>
        <begin position="19"/>
        <end position="141"/>
    </location>
</feature>
<evidence type="ECO:0000256" key="3">
    <source>
        <dbReference type="ARBA" id="ARBA00010031"/>
    </source>
</evidence>
<keyword evidence="5" id="KW-0336">GPI-anchor</keyword>
<keyword evidence="13" id="KW-1185">Reference proteome</keyword>
<dbReference type="GO" id="GO:0005576">
    <property type="term" value="C:extracellular region"/>
    <property type="evidence" value="ECO:0007669"/>
    <property type="project" value="UniProtKB-SubCell"/>
</dbReference>
<evidence type="ECO:0000256" key="5">
    <source>
        <dbReference type="ARBA" id="ARBA00022622"/>
    </source>
</evidence>
<dbReference type="GO" id="GO:0098552">
    <property type="term" value="C:side of membrane"/>
    <property type="evidence" value="ECO:0007669"/>
    <property type="project" value="UniProtKB-KW"/>
</dbReference>
<comment type="similarity">
    <text evidence="3">Belongs to the RBT5 family.</text>
</comment>
<feature type="signal peptide" evidence="10">
    <location>
        <begin position="1"/>
        <end position="18"/>
    </location>
</feature>
<dbReference type="PROSITE" id="PS52012">
    <property type="entry name" value="CFEM"/>
    <property type="match status" value="1"/>
</dbReference>
<keyword evidence="9" id="KW-0479">Metal-binding</keyword>
<comment type="subcellular location">
    <subcellularLocation>
        <location evidence="1">Membrane</location>
        <topology evidence="1">Lipid-anchor</topology>
        <topology evidence="1">GPI-anchor</topology>
    </subcellularLocation>
    <subcellularLocation>
        <location evidence="2">Secreted</location>
    </subcellularLocation>
</comment>
<keyword evidence="8" id="KW-0449">Lipoprotein</keyword>
<evidence type="ECO:0000256" key="9">
    <source>
        <dbReference type="PROSITE-ProRule" id="PRU01356"/>
    </source>
</evidence>
<dbReference type="InterPro" id="IPR008427">
    <property type="entry name" value="Extracellular_membr_CFEM_dom"/>
</dbReference>
<keyword evidence="5" id="KW-0325">Glycoprotein</keyword>
<accession>A0AB34FMV1</accession>
<evidence type="ECO:0000256" key="8">
    <source>
        <dbReference type="ARBA" id="ARBA00023288"/>
    </source>
</evidence>
<evidence type="ECO:0000256" key="2">
    <source>
        <dbReference type="ARBA" id="ARBA00004613"/>
    </source>
</evidence>
<evidence type="ECO:0000313" key="13">
    <source>
        <dbReference type="Proteomes" id="UP001163105"/>
    </source>
</evidence>
<keyword evidence="4" id="KW-0964">Secreted</keyword>
<comment type="caution">
    <text evidence="9">Lacks conserved residue(s) required for the propagation of feature annotation.</text>
</comment>
<dbReference type="SMART" id="SM00747">
    <property type="entry name" value="CFEM"/>
    <property type="match status" value="1"/>
</dbReference>
<keyword evidence="9" id="KW-0408">Iron</keyword>
<dbReference type="GO" id="GO:0046872">
    <property type="term" value="F:metal ion binding"/>
    <property type="evidence" value="ECO:0007669"/>
    <property type="project" value="UniProtKB-UniRule"/>
</dbReference>
<feature type="binding site" description="axial binding residue" evidence="9">
    <location>
        <position position="49"/>
    </location>
    <ligand>
        <name>heme</name>
        <dbReference type="ChEBI" id="CHEBI:30413"/>
    </ligand>
    <ligandPart>
        <name>Fe</name>
        <dbReference type="ChEBI" id="CHEBI:18248"/>
    </ligandPart>
</feature>
<evidence type="ECO:0000259" key="11">
    <source>
        <dbReference type="PROSITE" id="PS52012"/>
    </source>
</evidence>
<gene>
    <name evidence="12" type="ORF">O9K51_06043</name>
</gene>
<keyword evidence="7 9" id="KW-1015">Disulfide bond</keyword>
<sequence length="141" mass="14576">MRVLVALFVSLFALAASAIDLLELQKKLPECSIVCLAQGVANNSCSLDDFACQCHKLERIIKTVAPCLVKAGCDLENITSTASIVFDVCEHDVPNNVTLESSTNTGPAGAKATSGAVTTATVARAAGWTVIVAIVASAVLQ</sequence>
<name>A0AB34FMV1_9HYPO</name>
<proteinExistence type="inferred from homology"/>
<dbReference type="Pfam" id="PF05730">
    <property type="entry name" value="CFEM"/>
    <property type="match status" value="1"/>
</dbReference>
<keyword evidence="5" id="KW-0472">Membrane</keyword>
<dbReference type="AlphaFoldDB" id="A0AB34FMV1"/>
<organism evidence="12 13">
    <name type="scientific">Purpureocillium lavendulum</name>
    <dbReference type="NCBI Taxonomy" id="1247861"/>
    <lineage>
        <taxon>Eukaryota</taxon>
        <taxon>Fungi</taxon>
        <taxon>Dikarya</taxon>
        <taxon>Ascomycota</taxon>
        <taxon>Pezizomycotina</taxon>
        <taxon>Sordariomycetes</taxon>
        <taxon>Hypocreomycetidae</taxon>
        <taxon>Hypocreales</taxon>
        <taxon>Ophiocordycipitaceae</taxon>
        <taxon>Purpureocillium</taxon>
    </lineage>
</organism>
<keyword evidence="9" id="KW-0349">Heme</keyword>
<evidence type="ECO:0000256" key="7">
    <source>
        <dbReference type="ARBA" id="ARBA00023157"/>
    </source>
</evidence>
<evidence type="ECO:0000256" key="1">
    <source>
        <dbReference type="ARBA" id="ARBA00004589"/>
    </source>
</evidence>
<evidence type="ECO:0000256" key="10">
    <source>
        <dbReference type="SAM" id="SignalP"/>
    </source>
</evidence>